<evidence type="ECO:0000256" key="6">
    <source>
        <dbReference type="ARBA" id="ARBA00023102"/>
    </source>
</evidence>
<dbReference type="PANTHER" id="PTHR21039">
    <property type="entry name" value="HISTIDINOL PHOSPHATASE-RELATED"/>
    <property type="match status" value="1"/>
</dbReference>
<dbReference type="InterPro" id="IPR004013">
    <property type="entry name" value="PHP_dom"/>
</dbReference>
<keyword evidence="5 8" id="KW-0378">Hydrolase</keyword>
<evidence type="ECO:0000256" key="4">
    <source>
        <dbReference type="ARBA" id="ARBA00022605"/>
    </source>
</evidence>
<dbReference type="GO" id="GO:0005737">
    <property type="term" value="C:cytoplasm"/>
    <property type="evidence" value="ECO:0007669"/>
    <property type="project" value="TreeGrafter"/>
</dbReference>
<evidence type="ECO:0000256" key="1">
    <source>
        <dbReference type="ARBA" id="ARBA00004970"/>
    </source>
</evidence>
<comment type="catalytic activity">
    <reaction evidence="7 8">
        <text>L-histidinol phosphate + H2O = L-histidinol + phosphate</text>
        <dbReference type="Rhea" id="RHEA:14465"/>
        <dbReference type="ChEBI" id="CHEBI:15377"/>
        <dbReference type="ChEBI" id="CHEBI:43474"/>
        <dbReference type="ChEBI" id="CHEBI:57699"/>
        <dbReference type="ChEBI" id="CHEBI:57980"/>
        <dbReference type="EC" id="3.1.3.15"/>
    </reaction>
</comment>
<comment type="similarity">
    <text evidence="2 8">Belongs to the PHP hydrolase family. HisK subfamily.</text>
</comment>
<organism evidence="10 11">
    <name type="scientific">Geosporobacter subterraneus DSM 17957</name>
    <dbReference type="NCBI Taxonomy" id="1121919"/>
    <lineage>
        <taxon>Bacteria</taxon>
        <taxon>Bacillati</taxon>
        <taxon>Bacillota</taxon>
        <taxon>Clostridia</taxon>
        <taxon>Peptostreptococcales</taxon>
        <taxon>Thermotaleaceae</taxon>
        <taxon>Geosporobacter</taxon>
    </lineage>
</organism>
<dbReference type="InterPro" id="IPR010140">
    <property type="entry name" value="Histidinol_P_phosphatase_HisJ"/>
</dbReference>
<evidence type="ECO:0000256" key="7">
    <source>
        <dbReference type="ARBA" id="ARBA00049158"/>
    </source>
</evidence>
<keyword evidence="6 8" id="KW-0368">Histidine biosynthesis</keyword>
<dbReference type="InterPro" id="IPR016195">
    <property type="entry name" value="Pol/histidinol_Pase-like"/>
</dbReference>
<dbReference type="Proteomes" id="UP000184536">
    <property type="component" value="Unassembled WGS sequence"/>
</dbReference>
<dbReference type="OrthoDB" id="9775255at2"/>
<accession>A0A1M6D5F8</accession>
<protein>
    <recommendedName>
        <fullName evidence="3 8">Histidinol-phosphatase</fullName>
        <shortName evidence="8">HolPase</shortName>
        <ecNumber evidence="3 8">3.1.3.15</ecNumber>
    </recommendedName>
</protein>
<dbReference type="GO" id="GO:0000105">
    <property type="term" value="P:L-histidine biosynthetic process"/>
    <property type="evidence" value="ECO:0007669"/>
    <property type="project" value="UniProtKB-UniRule"/>
</dbReference>
<evidence type="ECO:0000256" key="8">
    <source>
        <dbReference type="RuleBase" id="RU366003"/>
    </source>
</evidence>
<dbReference type="PANTHER" id="PTHR21039:SF0">
    <property type="entry name" value="HISTIDINOL-PHOSPHATASE"/>
    <property type="match status" value="1"/>
</dbReference>
<dbReference type="UniPathway" id="UPA00031">
    <property type="reaction ID" value="UER00013"/>
</dbReference>
<evidence type="ECO:0000256" key="2">
    <source>
        <dbReference type="ARBA" id="ARBA00009152"/>
    </source>
</evidence>
<dbReference type="Pfam" id="PF02811">
    <property type="entry name" value="PHP"/>
    <property type="match status" value="1"/>
</dbReference>
<sequence>MYDYHMHTSFSRDASMELEEAIQRAIEVGLKEIVFTDHAELNVWSPEDLIIDDIFDEETYISTLQAVREKYKDQIQIKIGIEMGLQVEEKERIHQLIQRHPFDFVIGSSHTIDRVDLYYGKLFADRRKEETYERYFTEILRIVKEVDDFDVYGHLDLVRRYALSKYKEIELNSKDYEIIEEILKVLIGKGKGIEVNTSGYRYGLNTVNPSPEVLKMYKQLGGEVITVGSDAHKKQDVGCYILETYQLLKEIGFKYITTFDQRKPHFVRI</sequence>
<evidence type="ECO:0000256" key="5">
    <source>
        <dbReference type="ARBA" id="ARBA00022801"/>
    </source>
</evidence>
<dbReference type="SMART" id="SM00481">
    <property type="entry name" value="POLIIIAc"/>
    <property type="match status" value="1"/>
</dbReference>
<dbReference type="GO" id="GO:0004401">
    <property type="term" value="F:histidinol-phosphatase activity"/>
    <property type="evidence" value="ECO:0007669"/>
    <property type="project" value="UniProtKB-UniRule"/>
</dbReference>
<keyword evidence="11" id="KW-1185">Reference proteome</keyword>
<dbReference type="RefSeq" id="WP_110939678.1">
    <property type="nucleotide sequence ID" value="NZ_FQZV01000005.1"/>
</dbReference>
<name>A0A1M6D5F8_9FIRM</name>
<dbReference type="EC" id="3.1.3.15" evidence="3 8"/>
<evidence type="ECO:0000313" key="11">
    <source>
        <dbReference type="Proteomes" id="UP000184536"/>
    </source>
</evidence>
<feature type="domain" description="Polymerase/histidinol phosphatase N-terminal" evidence="9">
    <location>
        <begin position="2"/>
        <end position="87"/>
    </location>
</feature>
<dbReference type="InterPro" id="IPR003141">
    <property type="entry name" value="Pol/His_phosphatase_N"/>
</dbReference>
<dbReference type="Gene3D" id="3.20.20.140">
    <property type="entry name" value="Metal-dependent hydrolases"/>
    <property type="match status" value="1"/>
</dbReference>
<dbReference type="SUPFAM" id="SSF89550">
    <property type="entry name" value="PHP domain-like"/>
    <property type="match status" value="1"/>
</dbReference>
<keyword evidence="4 8" id="KW-0028">Amino-acid biosynthesis</keyword>
<evidence type="ECO:0000313" key="10">
    <source>
        <dbReference type="EMBL" id="SHI68361.1"/>
    </source>
</evidence>
<proteinExistence type="inferred from homology"/>
<reference evidence="11" key="1">
    <citation type="submission" date="2016-11" db="EMBL/GenBank/DDBJ databases">
        <authorList>
            <person name="Varghese N."/>
            <person name="Submissions S."/>
        </authorList>
    </citation>
    <scope>NUCLEOTIDE SEQUENCE [LARGE SCALE GENOMIC DNA]</scope>
    <source>
        <strain evidence="11">DSM 17957</strain>
    </source>
</reference>
<dbReference type="STRING" id="1121919.SAMN02745975_00382"/>
<comment type="pathway">
    <text evidence="1 8">Amino-acid biosynthesis; L-histidine biosynthesis; L-histidine from 5-phospho-alpha-D-ribose 1-diphosphate: step 8/9.</text>
</comment>
<dbReference type="EMBL" id="FQZV01000005">
    <property type="protein sequence ID" value="SHI68361.1"/>
    <property type="molecule type" value="Genomic_DNA"/>
</dbReference>
<gene>
    <name evidence="10" type="ORF">SAMN02745975_00382</name>
</gene>
<evidence type="ECO:0000256" key="3">
    <source>
        <dbReference type="ARBA" id="ARBA00013085"/>
    </source>
</evidence>
<dbReference type="AlphaFoldDB" id="A0A1M6D5F8"/>
<dbReference type="NCBIfam" id="TIGR01856">
    <property type="entry name" value="hisJ_fam"/>
    <property type="match status" value="1"/>
</dbReference>
<evidence type="ECO:0000259" key="9">
    <source>
        <dbReference type="SMART" id="SM00481"/>
    </source>
</evidence>